<dbReference type="EMBL" id="DF830164">
    <property type="protein sequence ID" value="GAK68441.1"/>
    <property type="molecule type" value="Genomic_DNA"/>
</dbReference>
<accession>A0A081CP45</accession>
<dbReference type="Proteomes" id="UP000053758">
    <property type="component" value="Unassembled WGS sequence"/>
</dbReference>
<reference evidence="1" key="1">
    <citation type="submission" date="2014-07" db="EMBL/GenBank/DDBJ databases">
        <title>Draft genome sequence of the yeast Pseudozyma antarctica JCM 10317 known as a producer of lipase B which used in a wide range of industrial applications.</title>
        <authorList>
            <person name="Morita T."/>
            <person name="Saika A."/>
            <person name="Koike H."/>
        </authorList>
    </citation>
    <scope>NUCLEOTIDE SEQUENCE</scope>
    <source>
        <strain evidence="1">JCM 10317</strain>
    </source>
</reference>
<keyword evidence="2" id="KW-1185">Reference proteome</keyword>
<evidence type="ECO:0000313" key="1">
    <source>
        <dbReference type="EMBL" id="GAK68441.1"/>
    </source>
</evidence>
<dbReference type="AlphaFoldDB" id="A0A081CP45"/>
<evidence type="ECO:0000313" key="2">
    <source>
        <dbReference type="Proteomes" id="UP000053758"/>
    </source>
</evidence>
<dbReference type="GeneID" id="26307487"/>
<gene>
    <name evidence="1" type="ORF">PAN0_097c6697</name>
</gene>
<name>A0A081CP45_PSEA2</name>
<sequence length="98" mass="10718">ADPPVGGGPRNQRVPKRAFVNFTQTPTLGFATELALTPSPSASAFRIPHAHPYLTKHSPAHHHPRPQPHPHAHYLIQHAPAHTIRTRTDLCISPGNTI</sequence>
<dbReference type="RefSeq" id="XP_014653357.1">
    <property type="nucleotide sequence ID" value="XM_014797871.1"/>
</dbReference>
<dbReference type="HOGENOM" id="CLU_2339073_0_0_1"/>
<feature type="non-terminal residue" evidence="1">
    <location>
        <position position="1"/>
    </location>
</feature>
<proteinExistence type="predicted"/>
<protein>
    <submittedName>
        <fullName evidence="1">Uncharacterized protein</fullName>
    </submittedName>
</protein>
<organism evidence="1">
    <name type="scientific">Pseudozyma antarctica</name>
    <name type="common">Yeast</name>
    <name type="synonym">Candida antarctica</name>
    <dbReference type="NCBI Taxonomy" id="84753"/>
    <lineage>
        <taxon>Eukaryota</taxon>
        <taxon>Fungi</taxon>
        <taxon>Dikarya</taxon>
        <taxon>Basidiomycota</taxon>
        <taxon>Ustilaginomycotina</taxon>
        <taxon>Ustilaginomycetes</taxon>
        <taxon>Ustilaginales</taxon>
        <taxon>Ustilaginaceae</taxon>
        <taxon>Moesziomyces</taxon>
    </lineage>
</organism>